<evidence type="ECO:0000313" key="3">
    <source>
        <dbReference type="EMBL" id="ESK84373.1"/>
    </source>
</evidence>
<proteinExistence type="inferred from homology"/>
<dbReference type="AlphaFoldDB" id="V2WC15"/>
<evidence type="ECO:0000256" key="1">
    <source>
        <dbReference type="ARBA" id="ARBA00005986"/>
    </source>
</evidence>
<evidence type="ECO:0000313" key="4">
    <source>
        <dbReference type="Proteomes" id="UP000017559"/>
    </source>
</evidence>
<keyword evidence="4" id="KW-1185">Reference proteome</keyword>
<dbReference type="EMBL" id="AWSO01001310">
    <property type="protein sequence ID" value="ESK84373.1"/>
    <property type="molecule type" value="Genomic_DNA"/>
</dbReference>
<feature type="domain" description="EthD" evidence="2">
    <location>
        <begin position="33"/>
        <end position="124"/>
    </location>
</feature>
<dbReference type="Gene3D" id="3.30.70.100">
    <property type="match status" value="1"/>
</dbReference>
<protein>
    <submittedName>
        <fullName evidence="3">Glyoxalase family protein</fullName>
    </submittedName>
</protein>
<dbReference type="Proteomes" id="UP000017559">
    <property type="component" value="Unassembled WGS sequence"/>
</dbReference>
<organism evidence="3 4">
    <name type="scientific">Moniliophthora roreri (strain MCA 2997)</name>
    <name type="common">Cocoa frosty pod rot fungus</name>
    <name type="synonym">Crinipellis roreri</name>
    <dbReference type="NCBI Taxonomy" id="1381753"/>
    <lineage>
        <taxon>Eukaryota</taxon>
        <taxon>Fungi</taxon>
        <taxon>Dikarya</taxon>
        <taxon>Basidiomycota</taxon>
        <taxon>Agaricomycotina</taxon>
        <taxon>Agaricomycetes</taxon>
        <taxon>Agaricomycetidae</taxon>
        <taxon>Agaricales</taxon>
        <taxon>Marasmiineae</taxon>
        <taxon>Marasmiaceae</taxon>
        <taxon>Moniliophthora</taxon>
    </lineage>
</organism>
<name>V2WC15_MONRO</name>
<accession>V2WC15</accession>
<sequence>MGAAAALASDCQEEAAPTWRTDRVRLAGVLKRKEGLTYEEFLTHWLSHGELFKTTNMSKSVLRYEEMPINGTISQMLKSTGALTFDGYDGIALFEGNSYDELLGVLSSPEHEEIIAPDEEKFLTRNATIIIPLDFATILDRDADNEIVHLLKQCRRRAERLEAWELTAGVTLAHVHFSPVPSSQPPCCFPLAPNISFSLANSSSASRLFGKVMMDGGGQTKLCL</sequence>
<dbReference type="SUPFAM" id="SSF54909">
    <property type="entry name" value="Dimeric alpha+beta barrel"/>
    <property type="match status" value="1"/>
</dbReference>
<dbReference type="InterPro" id="IPR009799">
    <property type="entry name" value="EthD_dom"/>
</dbReference>
<dbReference type="OrthoDB" id="3183782at2759"/>
<dbReference type="Pfam" id="PF07110">
    <property type="entry name" value="EthD"/>
    <property type="match status" value="1"/>
</dbReference>
<dbReference type="KEGG" id="mrr:Moror_10182"/>
<comment type="caution">
    <text evidence="3">The sequence shown here is derived from an EMBL/GenBank/DDBJ whole genome shotgun (WGS) entry which is preliminary data.</text>
</comment>
<reference evidence="3 4" key="1">
    <citation type="journal article" date="2014" name="BMC Genomics">
        <title>Genome and secretome analysis of the hemibiotrophic fungal pathogen, Moniliophthora roreri, which causes frosty pod rot disease of cacao: mechanisms of the biotrophic and necrotrophic phases.</title>
        <authorList>
            <person name="Meinhardt L.W."/>
            <person name="Costa G.G.L."/>
            <person name="Thomazella D.P.T."/>
            <person name="Teixeira P.J.P.L."/>
            <person name="Carazzolle M.F."/>
            <person name="Schuster S.C."/>
            <person name="Carlson J.E."/>
            <person name="Guiltinan M.J."/>
            <person name="Mieczkowski P."/>
            <person name="Farmer A."/>
            <person name="Ramaraj T."/>
            <person name="Crozier J."/>
            <person name="Davis R.E."/>
            <person name="Shao J."/>
            <person name="Melnick R.L."/>
            <person name="Pereira G.A.G."/>
            <person name="Bailey B.A."/>
        </authorList>
    </citation>
    <scope>NUCLEOTIDE SEQUENCE [LARGE SCALE GENOMIC DNA]</scope>
    <source>
        <strain evidence="3 4">MCA 2997</strain>
    </source>
</reference>
<dbReference type="STRING" id="1381753.V2WC15"/>
<dbReference type="InterPro" id="IPR011008">
    <property type="entry name" value="Dimeric_a/b-barrel"/>
</dbReference>
<dbReference type="HOGENOM" id="CLU_1235313_0_0_1"/>
<gene>
    <name evidence="3" type="ORF">Moror_10182</name>
</gene>
<comment type="similarity">
    <text evidence="1">Belongs to the tpcK family.</text>
</comment>
<dbReference type="GO" id="GO:0016491">
    <property type="term" value="F:oxidoreductase activity"/>
    <property type="evidence" value="ECO:0007669"/>
    <property type="project" value="InterPro"/>
</dbReference>
<evidence type="ECO:0000259" key="2">
    <source>
        <dbReference type="Pfam" id="PF07110"/>
    </source>
</evidence>